<dbReference type="AlphaFoldDB" id="C6H1F9"/>
<proteinExistence type="predicted"/>
<dbReference type="EMBL" id="GG692419">
    <property type="protein sequence ID" value="EER44962.1"/>
    <property type="molecule type" value="Genomic_DNA"/>
</dbReference>
<dbReference type="Proteomes" id="UP000002624">
    <property type="component" value="Unassembled WGS sequence"/>
</dbReference>
<protein>
    <submittedName>
        <fullName evidence="1">Uncharacterized protein</fullName>
    </submittedName>
</protein>
<dbReference type="VEuPathDB" id="FungiDB:HCDG_00541"/>
<gene>
    <name evidence="1" type="ORF">HCDG_00541</name>
</gene>
<organism evidence="1 2">
    <name type="scientific">Ajellomyces capsulatus (strain H143)</name>
    <name type="common">Darling's disease fungus</name>
    <name type="synonym">Histoplasma capsulatum</name>
    <dbReference type="NCBI Taxonomy" id="544712"/>
    <lineage>
        <taxon>Eukaryota</taxon>
        <taxon>Fungi</taxon>
        <taxon>Dikarya</taxon>
        <taxon>Ascomycota</taxon>
        <taxon>Pezizomycotina</taxon>
        <taxon>Eurotiomycetes</taxon>
        <taxon>Eurotiomycetidae</taxon>
        <taxon>Onygenales</taxon>
        <taxon>Ajellomycetaceae</taxon>
        <taxon>Histoplasma</taxon>
    </lineage>
</organism>
<dbReference type="HOGENOM" id="CLU_1694984_0_0_1"/>
<name>C6H1F9_AJECH</name>
<evidence type="ECO:0000313" key="1">
    <source>
        <dbReference type="EMBL" id="EER44962.1"/>
    </source>
</evidence>
<evidence type="ECO:0000313" key="2">
    <source>
        <dbReference type="Proteomes" id="UP000002624"/>
    </source>
</evidence>
<reference evidence="2" key="1">
    <citation type="submission" date="2009-05" db="EMBL/GenBank/DDBJ databases">
        <title>The genome sequence of Ajellomyces capsulatus strain H143.</title>
        <authorList>
            <person name="Champion M."/>
            <person name="Cuomo C.A."/>
            <person name="Ma L.-J."/>
            <person name="Henn M.R."/>
            <person name="Sil A."/>
            <person name="Goldman B."/>
            <person name="Young S.K."/>
            <person name="Kodira C.D."/>
            <person name="Zeng Q."/>
            <person name="Koehrsen M."/>
            <person name="Alvarado L."/>
            <person name="Berlin A.M."/>
            <person name="Borenstein D."/>
            <person name="Chen Z."/>
            <person name="Engels R."/>
            <person name="Freedman E."/>
            <person name="Gellesch M."/>
            <person name="Goldberg J."/>
            <person name="Griggs A."/>
            <person name="Gujja S."/>
            <person name="Heiman D.I."/>
            <person name="Hepburn T.A."/>
            <person name="Howarth C."/>
            <person name="Jen D."/>
            <person name="Larson L."/>
            <person name="Lewis B."/>
            <person name="Mehta T."/>
            <person name="Park D."/>
            <person name="Pearson M."/>
            <person name="Roberts A."/>
            <person name="Saif S."/>
            <person name="Shea T.D."/>
            <person name="Shenoy N."/>
            <person name="Sisk P."/>
            <person name="Stolte C."/>
            <person name="Sykes S."/>
            <person name="Walk T."/>
            <person name="White J."/>
            <person name="Yandava C."/>
            <person name="Klein B."/>
            <person name="McEwen J.G."/>
            <person name="Puccia R."/>
            <person name="Goldman G.H."/>
            <person name="Felipe M.S."/>
            <person name="Nino-Vega G."/>
            <person name="San-Blas G."/>
            <person name="Taylor J.W."/>
            <person name="Mendoza L."/>
            <person name="Galagan J.E."/>
            <person name="Nusbaum C."/>
            <person name="Birren B.W."/>
        </authorList>
    </citation>
    <scope>NUCLEOTIDE SEQUENCE [LARGE SCALE GENOMIC DNA]</scope>
    <source>
        <strain evidence="2">H143</strain>
    </source>
</reference>
<accession>C6H1F9</accession>
<sequence>MAKRLSTDYVCIPDHRHVIVVIIPLTFDIVLLSACMLGNVTSNLERVADDPPCYIAHFPGLGVRQSDNLDDEDTAGLPCANIPSISLCCHEEDVKQQRDLLSQGPEVLLMFVSKQLHHASTWLQSVLARGLWYRCRYHRTLRSRNRAKQQLELGG</sequence>